<feature type="region of interest" description="Disordered" evidence="1">
    <location>
        <begin position="338"/>
        <end position="363"/>
    </location>
</feature>
<feature type="region of interest" description="Disordered" evidence="1">
    <location>
        <begin position="376"/>
        <end position="416"/>
    </location>
</feature>
<feature type="compositionally biased region" description="Acidic residues" evidence="1">
    <location>
        <begin position="381"/>
        <end position="397"/>
    </location>
</feature>
<dbReference type="Pfam" id="PF02720">
    <property type="entry name" value="DUF222"/>
    <property type="match status" value="1"/>
</dbReference>
<dbReference type="EMBL" id="JACIFH010000001">
    <property type="protein sequence ID" value="MBB4138524.1"/>
    <property type="molecule type" value="Genomic_DNA"/>
</dbReference>
<dbReference type="RefSeq" id="WP_183498302.1">
    <property type="nucleotide sequence ID" value="NZ_BAABCO010000003.1"/>
</dbReference>
<dbReference type="SMART" id="SM00507">
    <property type="entry name" value="HNHc"/>
    <property type="match status" value="1"/>
</dbReference>
<feature type="domain" description="HNH nuclease" evidence="2">
    <location>
        <begin position="487"/>
        <end position="539"/>
    </location>
</feature>
<name>A0AA40VKE4_9MICO</name>
<proteinExistence type="predicted"/>
<accession>A0AA40VKE4</accession>
<dbReference type="Proteomes" id="UP000549113">
    <property type="component" value="Unassembled WGS sequence"/>
</dbReference>
<protein>
    <recommendedName>
        <fullName evidence="2">HNH nuclease domain-containing protein</fullName>
    </recommendedName>
</protein>
<comment type="caution">
    <text evidence="3">The sequence shown here is derived from an EMBL/GenBank/DDBJ whole genome shotgun (WGS) entry which is preliminary data.</text>
</comment>
<reference evidence="3 4" key="1">
    <citation type="submission" date="2020-08" db="EMBL/GenBank/DDBJ databases">
        <title>Sequencing the genomes of 1000 actinobacteria strains.</title>
        <authorList>
            <person name="Klenk H.-P."/>
        </authorList>
    </citation>
    <scope>NUCLEOTIDE SEQUENCE [LARGE SCALE GENOMIC DNA]</scope>
    <source>
        <strain evidence="3 4">DSM 19600</strain>
    </source>
</reference>
<gene>
    <name evidence="3" type="ORF">BKA10_000318</name>
</gene>
<dbReference type="InterPro" id="IPR003870">
    <property type="entry name" value="DUF222"/>
</dbReference>
<feature type="region of interest" description="Disordered" evidence="1">
    <location>
        <begin position="230"/>
        <end position="249"/>
    </location>
</feature>
<feature type="compositionally biased region" description="Basic and acidic residues" evidence="1">
    <location>
        <begin position="236"/>
        <end position="249"/>
    </location>
</feature>
<dbReference type="AlphaFoldDB" id="A0AA40VKE4"/>
<evidence type="ECO:0000259" key="2">
    <source>
        <dbReference type="SMART" id="SM00507"/>
    </source>
</evidence>
<dbReference type="CDD" id="cd00085">
    <property type="entry name" value="HNHc"/>
    <property type="match status" value="1"/>
</dbReference>
<feature type="compositionally biased region" description="Low complexity" evidence="1">
    <location>
        <begin position="570"/>
        <end position="587"/>
    </location>
</feature>
<evidence type="ECO:0000313" key="4">
    <source>
        <dbReference type="Proteomes" id="UP000549113"/>
    </source>
</evidence>
<feature type="region of interest" description="Disordered" evidence="1">
    <location>
        <begin position="569"/>
        <end position="595"/>
    </location>
</feature>
<evidence type="ECO:0000256" key="1">
    <source>
        <dbReference type="SAM" id="MobiDB-lite"/>
    </source>
</evidence>
<keyword evidence="4" id="KW-1185">Reference proteome</keyword>
<dbReference type="InterPro" id="IPR003615">
    <property type="entry name" value="HNH_nuc"/>
</dbReference>
<dbReference type="Gene3D" id="1.10.30.50">
    <property type="match status" value="1"/>
</dbReference>
<organism evidence="3 4">
    <name type="scientific">Microbacterium invictum</name>
    <dbReference type="NCBI Taxonomy" id="515415"/>
    <lineage>
        <taxon>Bacteria</taxon>
        <taxon>Bacillati</taxon>
        <taxon>Actinomycetota</taxon>
        <taxon>Actinomycetes</taxon>
        <taxon>Micrococcales</taxon>
        <taxon>Microbacteriaceae</taxon>
        <taxon>Microbacterium</taxon>
    </lineage>
</organism>
<sequence>MVSSTVVQDPVAASSAGSDYVDAFLARLCEEYEARGGVIIDFKSGVQVDFASSFAAGHDTASVPESPLDFTDLDDATPPGVGLEDLVRYGRVAAARQDQRINDLLTEAANDPSAWTDVEGNYPAAVAGRGMSLTEYQRHCRDLAVSAVALDIAVRTQLSEGQVHARASRAQVLAARCPRLWAAYLAGDVPEQNAAYAKTLVDELPADPIAWAAFDEQLVDAATRQNSGKFRSRARNVRERVHPESVNERHARAAKNRDVWVTPELDGIMEMILRVPATAGHAIADYLDIQSRYLATLPGETRTLAQLRADISTDLLLSGSLAALPDDIVDAVRAAAAGGNDARDDATDTADGADAPGDPETDADTADLAEVLSGSETGADTADDADAPSEPDTDAPGETEAPVGAAGPNETLPSLKGITPTVRITIPALALLGHSDEPATLDGYGPIDIETAKRLAGRAKSWIRVLTHPVTGTILNVDRKTYRVPADLRRWLDTQYPTCIAPGCTRPAHRCDIDHRTRWADGGTTDAENLCPLCEHHHIIKDETLWQLIRDKATSQLYWVSPTGFTTRVDPPLDTATSTPAADPATTKYDGPPPF</sequence>
<evidence type="ECO:0000313" key="3">
    <source>
        <dbReference type="EMBL" id="MBB4138524.1"/>
    </source>
</evidence>